<dbReference type="SUPFAM" id="SSF50249">
    <property type="entry name" value="Nucleic acid-binding proteins"/>
    <property type="match status" value="2"/>
</dbReference>
<dbReference type="InterPro" id="IPR008991">
    <property type="entry name" value="Translation_prot_SH3-like_sf"/>
</dbReference>
<evidence type="ECO:0000256" key="1">
    <source>
        <dbReference type="ARBA" id="ARBA00004496"/>
    </source>
</evidence>
<evidence type="ECO:0000259" key="11">
    <source>
        <dbReference type="SMART" id="SM00841"/>
    </source>
</evidence>
<keyword evidence="6 8" id="KW-0648">Protein biosynthesis</keyword>
<dbReference type="Pfam" id="PF08207">
    <property type="entry name" value="EFP_N"/>
    <property type="match status" value="1"/>
</dbReference>
<evidence type="ECO:0000256" key="9">
    <source>
        <dbReference type="NCBIfam" id="TIGR00038"/>
    </source>
</evidence>
<dbReference type="InterPro" id="IPR020599">
    <property type="entry name" value="Transl_elong_fac_P/YeiP"/>
</dbReference>
<evidence type="ECO:0000259" key="12">
    <source>
        <dbReference type="SMART" id="SM01185"/>
    </source>
</evidence>
<dbReference type="HAMAP" id="MF_00141">
    <property type="entry name" value="EF_P"/>
    <property type="match status" value="1"/>
</dbReference>
<dbReference type="UniPathway" id="UPA00345"/>
<keyword evidence="5 8" id="KW-0251">Elongation factor</keyword>
<evidence type="ECO:0000256" key="4">
    <source>
        <dbReference type="ARBA" id="ARBA00022490"/>
    </source>
</evidence>
<dbReference type="CDD" id="cd05794">
    <property type="entry name" value="S1_EF-P_repeat_2"/>
    <property type="match status" value="1"/>
</dbReference>
<dbReference type="CDD" id="cd04470">
    <property type="entry name" value="S1_EF-P_repeat_1"/>
    <property type="match status" value="1"/>
</dbReference>
<dbReference type="NCBIfam" id="TIGR00038">
    <property type="entry name" value="efp"/>
    <property type="match status" value="1"/>
</dbReference>
<dbReference type="AlphaFoldDB" id="A0A1X9N8P7"/>
<evidence type="ECO:0000256" key="8">
    <source>
        <dbReference type="HAMAP-Rule" id="MF_00141"/>
    </source>
</evidence>
<dbReference type="NCBIfam" id="NF001810">
    <property type="entry name" value="PRK00529.1"/>
    <property type="match status" value="1"/>
</dbReference>
<dbReference type="Proteomes" id="UP000193450">
    <property type="component" value="Chromosome"/>
</dbReference>
<evidence type="ECO:0000256" key="6">
    <source>
        <dbReference type="ARBA" id="ARBA00022917"/>
    </source>
</evidence>
<dbReference type="SUPFAM" id="SSF50104">
    <property type="entry name" value="Translation proteins SH3-like domain"/>
    <property type="match status" value="1"/>
</dbReference>
<evidence type="ECO:0000256" key="5">
    <source>
        <dbReference type="ARBA" id="ARBA00022768"/>
    </source>
</evidence>
<dbReference type="RefSeq" id="WP_085757663.1">
    <property type="nucleotide sequence ID" value="NZ_CP019343.1"/>
</dbReference>
<protein>
    <recommendedName>
        <fullName evidence="8 9">Elongation factor P</fullName>
        <shortName evidence="8">EF-P</shortName>
    </recommendedName>
</protein>
<dbReference type="InterPro" id="IPR015365">
    <property type="entry name" value="Elong-fact-P_C"/>
</dbReference>
<evidence type="ECO:0000256" key="2">
    <source>
        <dbReference type="ARBA" id="ARBA00004815"/>
    </source>
</evidence>
<dbReference type="InterPro" id="IPR014722">
    <property type="entry name" value="Rib_uL2_dom2"/>
</dbReference>
<keyword evidence="14" id="KW-1185">Reference proteome</keyword>
<evidence type="ECO:0000313" key="13">
    <source>
        <dbReference type="EMBL" id="ARN73551.1"/>
    </source>
</evidence>
<dbReference type="STRING" id="716816.BST96_05110"/>
<keyword evidence="4 8" id="KW-0963">Cytoplasm</keyword>
<dbReference type="InterPro" id="IPR012340">
    <property type="entry name" value="NA-bd_OB-fold"/>
</dbReference>
<dbReference type="Gene3D" id="2.30.30.30">
    <property type="match status" value="1"/>
</dbReference>
<dbReference type="InterPro" id="IPR013185">
    <property type="entry name" value="Transl_elong_KOW-like"/>
</dbReference>
<comment type="pathway">
    <text evidence="2 8">Protein biosynthesis; polypeptide chain elongation.</text>
</comment>
<evidence type="ECO:0000256" key="3">
    <source>
        <dbReference type="ARBA" id="ARBA00009479"/>
    </source>
</evidence>
<dbReference type="GO" id="GO:0005829">
    <property type="term" value="C:cytosol"/>
    <property type="evidence" value="ECO:0007669"/>
    <property type="project" value="UniProtKB-ARBA"/>
</dbReference>
<dbReference type="Pfam" id="PF09285">
    <property type="entry name" value="Elong-fact-P_C"/>
    <property type="match status" value="1"/>
</dbReference>
<feature type="domain" description="Translation elongation factor P/YeiP central" evidence="12">
    <location>
        <begin position="69"/>
        <end position="123"/>
    </location>
</feature>
<dbReference type="PANTHER" id="PTHR30053">
    <property type="entry name" value="ELONGATION FACTOR P"/>
    <property type="match status" value="1"/>
</dbReference>
<accession>A0A1X9N8P7</accession>
<dbReference type="GO" id="GO:0043043">
    <property type="term" value="P:peptide biosynthetic process"/>
    <property type="evidence" value="ECO:0007669"/>
    <property type="project" value="InterPro"/>
</dbReference>
<dbReference type="EMBL" id="CP019343">
    <property type="protein sequence ID" value="ARN73551.1"/>
    <property type="molecule type" value="Genomic_DNA"/>
</dbReference>
<feature type="domain" description="Elongation factor P C-terminal" evidence="11">
    <location>
        <begin position="131"/>
        <end position="186"/>
    </location>
</feature>
<dbReference type="SMART" id="SM01185">
    <property type="entry name" value="EFP"/>
    <property type="match status" value="1"/>
</dbReference>
<comment type="function">
    <text evidence="8">Involved in peptide bond synthesis. Alleviates ribosome stalling that occurs when 3 or more consecutive Pro residues or the sequence PPG is present in a protein, possibly by augmenting the peptidyl transferase activity of the ribosome. Modification of Lys-34 is required for alleviation.</text>
</comment>
<dbReference type="FunFam" id="2.40.50.140:FF:000009">
    <property type="entry name" value="Elongation factor P"/>
    <property type="match status" value="1"/>
</dbReference>
<name>A0A1X9N8P7_9GAMM</name>
<feature type="modified residue" description="N6-(3,6-diaminohexanoyl)-5-hydroxylysine" evidence="8">
    <location>
        <position position="34"/>
    </location>
</feature>
<dbReference type="Gene3D" id="2.40.50.140">
    <property type="entry name" value="Nucleic acid-binding proteins"/>
    <property type="match status" value="2"/>
</dbReference>
<proteinExistence type="inferred from homology"/>
<dbReference type="SMART" id="SM00841">
    <property type="entry name" value="Elong-fact-P_C"/>
    <property type="match status" value="1"/>
</dbReference>
<dbReference type="FunFam" id="2.40.50.140:FF:000004">
    <property type="entry name" value="Elongation factor P"/>
    <property type="match status" value="1"/>
</dbReference>
<dbReference type="KEGG" id="osg:BST96_05110"/>
<dbReference type="GO" id="GO:0003746">
    <property type="term" value="F:translation elongation factor activity"/>
    <property type="evidence" value="ECO:0007669"/>
    <property type="project" value="UniProtKB-UniRule"/>
</dbReference>
<dbReference type="InterPro" id="IPR001059">
    <property type="entry name" value="Transl_elong_P/YeiP_cen"/>
</dbReference>
<comment type="similarity">
    <text evidence="3 8 10">Belongs to the elongation factor P family.</text>
</comment>
<sequence>MATYSTNEFKNGLKLMVEGDPCTIVENEFVRPGKGQAFSRVKFRNLKTGRIWERSLKSGETLEAADVMEMEMEYLYNDGEFWYFMEPETFEQHQADATAVGDEAKWLKEQDRCEVTLYNGSPLTISVPNFVELEVTETDPGLKGDTAQGGSKPATLQTGAVVRVPLFVNIGEVLRIDTRTGEYVSRAKG</sequence>
<evidence type="ECO:0000313" key="14">
    <source>
        <dbReference type="Proteomes" id="UP000193450"/>
    </source>
</evidence>
<dbReference type="InterPro" id="IPR013852">
    <property type="entry name" value="Transl_elong_P/YeiP_CS"/>
</dbReference>
<comment type="PTM">
    <text evidence="8">May be beta-lysylated on the epsilon-amino group of Lys-34 by the combined action of EpmA and EpmB, and then hydroxylated on the C5 position of the same residue by EpmC (if this protein is present). Lysylation is critical for the stimulatory effect of EF-P on peptide-bond formation. The lysylation moiety may extend toward the peptidyltransferase center and stabilize the terminal 3-CCA end of the tRNA. Hydroxylation of the C5 position on Lys-34 may allow additional potential stabilizing hydrogen-bond interactions with the P-tRNA.</text>
</comment>
<gene>
    <name evidence="8" type="primary">efp</name>
    <name evidence="13" type="ORF">BST96_05110</name>
</gene>
<organism evidence="13 14">
    <name type="scientific">Oceanicoccus sagamiensis</name>
    <dbReference type="NCBI Taxonomy" id="716816"/>
    <lineage>
        <taxon>Bacteria</taxon>
        <taxon>Pseudomonadati</taxon>
        <taxon>Pseudomonadota</taxon>
        <taxon>Gammaproteobacteria</taxon>
        <taxon>Cellvibrionales</taxon>
        <taxon>Spongiibacteraceae</taxon>
        <taxon>Oceanicoccus</taxon>
    </lineage>
</organism>
<dbReference type="InterPro" id="IPR011768">
    <property type="entry name" value="Transl_elongation_fac_P"/>
</dbReference>
<dbReference type="OrthoDB" id="9801844at2"/>
<dbReference type="PROSITE" id="PS01275">
    <property type="entry name" value="EFP"/>
    <property type="match status" value="1"/>
</dbReference>
<evidence type="ECO:0000256" key="10">
    <source>
        <dbReference type="RuleBase" id="RU004389"/>
    </source>
</evidence>
<comment type="subcellular location">
    <subcellularLocation>
        <location evidence="1 8">Cytoplasm</location>
    </subcellularLocation>
</comment>
<dbReference type="PIRSF" id="PIRSF005901">
    <property type="entry name" value="EF-P"/>
    <property type="match status" value="1"/>
</dbReference>
<keyword evidence="7 8" id="KW-0379">Hydroxylation</keyword>
<reference evidence="13 14" key="1">
    <citation type="submission" date="2016-11" db="EMBL/GenBank/DDBJ databases">
        <title>Trade-off between light-utilization and light-protection in marine flavobacteria.</title>
        <authorList>
            <person name="Kumagai Y."/>
        </authorList>
    </citation>
    <scope>NUCLEOTIDE SEQUENCE [LARGE SCALE GENOMIC DNA]</scope>
    <source>
        <strain evidence="13 14">NBRC 107125</strain>
    </source>
</reference>
<dbReference type="FunFam" id="2.30.30.30:FF:000003">
    <property type="entry name" value="Elongation factor P"/>
    <property type="match status" value="1"/>
</dbReference>
<evidence type="ECO:0000256" key="7">
    <source>
        <dbReference type="ARBA" id="ARBA00023278"/>
    </source>
</evidence>
<dbReference type="PANTHER" id="PTHR30053:SF12">
    <property type="entry name" value="ELONGATION FACTOR P (EF-P) FAMILY PROTEIN"/>
    <property type="match status" value="1"/>
</dbReference>
<dbReference type="Pfam" id="PF01132">
    <property type="entry name" value="EFP"/>
    <property type="match status" value="1"/>
</dbReference>